<organism evidence="2 3">
    <name type="scientific">Pelomonas caseinilytica</name>
    <dbReference type="NCBI Taxonomy" id="2906763"/>
    <lineage>
        <taxon>Bacteria</taxon>
        <taxon>Pseudomonadati</taxon>
        <taxon>Pseudomonadota</taxon>
        <taxon>Betaproteobacteria</taxon>
        <taxon>Burkholderiales</taxon>
        <taxon>Sphaerotilaceae</taxon>
        <taxon>Roseateles</taxon>
    </lineage>
</organism>
<dbReference type="Pfam" id="PF13852">
    <property type="entry name" value="DUF4197"/>
    <property type="match status" value="1"/>
</dbReference>
<comment type="caution">
    <text evidence="2">The sequence shown here is derived from an EMBL/GenBank/DDBJ whole genome shotgun (WGS) entry which is preliminary data.</text>
</comment>
<protein>
    <submittedName>
        <fullName evidence="2">DUF4197 domain-containing protein</fullName>
    </submittedName>
</protein>
<evidence type="ECO:0000313" key="2">
    <source>
        <dbReference type="EMBL" id="MCE4538785.1"/>
    </source>
</evidence>
<reference evidence="2 3" key="1">
    <citation type="submission" date="2021-12" db="EMBL/GenBank/DDBJ databases">
        <title>Genome seq of p7.</title>
        <authorList>
            <person name="Seo T."/>
        </authorList>
    </citation>
    <scope>NUCLEOTIDE SEQUENCE [LARGE SCALE GENOMIC DNA]</scope>
    <source>
        <strain evidence="2 3">P7</strain>
    </source>
</reference>
<dbReference type="Proteomes" id="UP001201463">
    <property type="component" value="Unassembled WGS sequence"/>
</dbReference>
<dbReference type="InterPro" id="IPR025245">
    <property type="entry name" value="DUF4197"/>
</dbReference>
<sequence>MQRRHLIACAPALLLLLRPAGAAGLTEGDANAGIRTALERGANAAVALLGRPDGFLGNPLVKIELPGGLRDAAKLLRATGQGARLDELVTAMNRAAEAAVPAAKPLLVKAVRDMSVEDGLGILRGGDESVTQFFAGKTREPLHAQFLPIVTRATERVSLADKYNAVAKKASGFGLVRGDEANIQQYVTGKALDGLYRMIGEEEKKIRRDPVGTGSALLKKVFGSL</sequence>
<name>A0ABS8XNK6_9BURK</name>
<proteinExistence type="predicted"/>
<accession>A0ABS8XNK6</accession>
<feature type="signal peptide" evidence="1">
    <location>
        <begin position="1"/>
        <end position="22"/>
    </location>
</feature>
<gene>
    <name evidence="2" type="ORF">LXT12_16145</name>
</gene>
<evidence type="ECO:0000313" key="3">
    <source>
        <dbReference type="Proteomes" id="UP001201463"/>
    </source>
</evidence>
<keyword evidence="3" id="KW-1185">Reference proteome</keyword>
<dbReference type="RefSeq" id="WP_233393239.1">
    <property type="nucleotide sequence ID" value="NZ_JAJTWT010000006.1"/>
</dbReference>
<keyword evidence="1" id="KW-0732">Signal</keyword>
<dbReference type="EMBL" id="JAJTWT010000006">
    <property type="protein sequence ID" value="MCE4538785.1"/>
    <property type="molecule type" value="Genomic_DNA"/>
</dbReference>
<feature type="chain" id="PRO_5045524510" evidence="1">
    <location>
        <begin position="23"/>
        <end position="225"/>
    </location>
</feature>
<evidence type="ECO:0000256" key="1">
    <source>
        <dbReference type="SAM" id="SignalP"/>
    </source>
</evidence>